<reference evidence="2 3" key="1">
    <citation type="journal article" date="2018" name="Biotechnol. Biofuels">
        <title>Integrative visual omics of the white-rot fungus Polyporus brumalis exposes the biotechnological potential of its oxidative enzymes for delignifying raw plant biomass.</title>
        <authorList>
            <person name="Miyauchi S."/>
            <person name="Rancon A."/>
            <person name="Drula E."/>
            <person name="Hage H."/>
            <person name="Chaduli D."/>
            <person name="Favel A."/>
            <person name="Grisel S."/>
            <person name="Henrissat B."/>
            <person name="Herpoel-Gimbert I."/>
            <person name="Ruiz-Duenas F.J."/>
            <person name="Chevret D."/>
            <person name="Hainaut M."/>
            <person name="Lin J."/>
            <person name="Wang M."/>
            <person name="Pangilinan J."/>
            <person name="Lipzen A."/>
            <person name="Lesage-Meessen L."/>
            <person name="Navarro D."/>
            <person name="Riley R."/>
            <person name="Grigoriev I.V."/>
            <person name="Zhou S."/>
            <person name="Raouche S."/>
            <person name="Rosso M.N."/>
        </authorList>
    </citation>
    <scope>NUCLEOTIDE SEQUENCE [LARGE SCALE GENOMIC DNA]</scope>
    <source>
        <strain evidence="2 3">BRFM 1820</strain>
    </source>
</reference>
<sequence>MAADDRTSGPFLTRSSLAEFSERHLKFTVPLIWPYLEACPPATACQQRGAAQRRCNAPCPILGDAEWALPPASLFFVHFVALACTHGSFGVRRSHKACLGESAASAVLRKRWSACETAKRHTGVQFHPIPSQPTLAHAYRVSAHGKGCPWGRDRRIEVASSAPTRPHGRHAQSPPGGEVTVLNVARRVGHADLTSTLAAYSTRTRCSAVCTS</sequence>
<gene>
    <name evidence="2" type="ORF">OH76DRAFT_1185887</name>
</gene>
<proteinExistence type="predicted"/>
<name>A0A371CTR5_9APHY</name>
<dbReference type="AlphaFoldDB" id="A0A371CTR5"/>
<accession>A0A371CTR5</accession>
<dbReference type="Proteomes" id="UP000256964">
    <property type="component" value="Unassembled WGS sequence"/>
</dbReference>
<organism evidence="2 3">
    <name type="scientific">Lentinus brumalis</name>
    <dbReference type="NCBI Taxonomy" id="2498619"/>
    <lineage>
        <taxon>Eukaryota</taxon>
        <taxon>Fungi</taxon>
        <taxon>Dikarya</taxon>
        <taxon>Basidiomycota</taxon>
        <taxon>Agaricomycotina</taxon>
        <taxon>Agaricomycetes</taxon>
        <taxon>Polyporales</taxon>
        <taxon>Polyporaceae</taxon>
        <taxon>Lentinus</taxon>
    </lineage>
</organism>
<evidence type="ECO:0000256" key="1">
    <source>
        <dbReference type="SAM" id="MobiDB-lite"/>
    </source>
</evidence>
<keyword evidence="3" id="KW-1185">Reference proteome</keyword>
<evidence type="ECO:0000313" key="2">
    <source>
        <dbReference type="EMBL" id="RDX43662.1"/>
    </source>
</evidence>
<dbReference type="EMBL" id="KZ857461">
    <property type="protein sequence ID" value="RDX43662.1"/>
    <property type="molecule type" value="Genomic_DNA"/>
</dbReference>
<feature type="region of interest" description="Disordered" evidence="1">
    <location>
        <begin position="159"/>
        <end position="178"/>
    </location>
</feature>
<evidence type="ECO:0000313" key="3">
    <source>
        <dbReference type="Proteomes" id="UP000256964"/>
    </source>
</evidence>
<protein>
    <submittedName>
        <fullName evidence="2">Uncharacterized protein</fullName>
    </submittedName>
</protein>